<dbReference type="Proteomes" id="UP000095645">
    <property type="component" value="Unassembled WGS sequence"/>
</dbReference>
<dbReference type="EMBL" id="CYZP01000002">
    <property type="protein sequence ID" value="CUN47376.1"/>
    <property type="molecule type" value="Genomic_DNA"/>
</dbReference>
<evidence type="ECO:0000313" key="3">
    <source>
        <dbReference type="EMBL" id="CUN47376.1"/>
    </source>
</evidence>
<dbReference type="PANTHER" id="PTHR43649:SF12">
    <property type="entry name" value="DIACETYLCHITOBIOSE BINDING PROTEIN DASA"/>
    <property type="match status" value="1"/>
</dbReference>
<name>A0A173X8F5_9FIRM</name>
<dbReference type="PANTHER" id="PTHR43649">
    <property type="entry name" value="ARABINOSE-BINDING PROTEIN-RELATED"/>
    <property type="match status" value="1"/>
</dbReference>
<dbReference type="Gene3D" id="3.40.190.10">
    <property type="entry name" value="Periplasmic binding protein-like II"/>
    <property type="match status" value="1"/>
</dbReference>
<dbReference type="InterPro" id="IPR050490">
    <property type="entry name" value="Bact_solute-bd_prot1"/>
</dbReference>
<feature type="region of interest" description="Disordered" evidence="1">
    <location>
        <begin position="164"/>
        <end position="184"/>
    </location>
</feature>
<dbReference type="RefSeq" id="WP_172679991.1">
    <property type="nucleotide sequence ID" value="NZ_CYZP01000002.1"/>
</dbReference>
<dbReference type="InterPro" id="IPR006059">
    <property type="entry name" value="SBP"/>
</dbReference>
<dbReference type="PROSITE" id="PS51257">
    <property type="entry name" value="PROKAR_LIPOPROTEIN"/>
    <property type="match status" value="1"/>
</dbReference>
<gene>
    <name evidence="3" type="ORF">ERS852476_00213</name>
</gene>
<keyword evidence="2" id="KW-0732">Signal</keyword>
<evidence type="ECO:0000256" key="1">
    <source>
        <dbReference type="SAM" id="MobiDB-lite"/>
    </source>
</evidence>
<feature type="compositionally biased region" description="Polar residues" evidence="1">
    <location>
        <begin position="34"/>
        <end position="49"/>
    </location>
</feature>
<evidence type="ECO:0000313" key="4">
    <source>
        <dbReference type="Proteomes" id="UP000095645"/>
    </source>
</evidence>
<feature type="region of interest" description="Disordered" evidence="1">
    <location>
        <begin position="30"/>
        <end position="71"/>
    </location>
</feature>
<dbReference type="SUPFAM" id="SSF50998">
    <property type="entry name" value="Quinoprotein alcohol dehydrogenase-like"/>
    <property type="match status" value="1"/>
</dbReference>
<evidence type="ECO:0000256" key="2">
    <source>
        <dbReference type="SAM" id="SignalP"/>
    </source>
</evidence>
<proteinExistence type="predicted"/>
<organism evidence="3 4">
    <name type="scientific">Blautia obeum</name>
    <dbReference type="NCBI Taxonomy" id="40520"/>
    <lineage>
        <taxon>Bacteria</taxon>
        <taxon>Bacillati</taxon>
        <taxon>Bacillota</taxon>
        <taxon>Clostridia</taxon>
        <taxon>Lachnospirales</taxon>
        <taxon>Lachnospiraceae</taxon>
        <taxon>Blautia</taxon>
    </lineage>
</organism>
<feature type="chain" id="PRO_5039397697" evidence="2">
    <location>
        <begin position="26"/>
        <end position="822"/>
    </location>
</feature>
<dbReference type="Pfam" id="PF01547">
    <property type="entry name" value="SBP_bac_1"/>
    <property type="match status" value="1"/>
</dbReference>
<dbReference type="InterPro" id="IPR011047">
    <property type="entry name" value="Quinoprotein_ADH-like_sf"/>
</dbReference>
<dbReference type="SUPFAM" id="SSF53850">
    <property type="entry name" value="Periplasmic binding protein-like II"/>
    <property type="match status" value="1"/>
</dbReference>
<protein>
    <submittedName>
        <fullName evidence="3">Maltose-binding periplasmic proteins/domains</fullName>
    </submittedName>
</protein>
<reference evidence="3 4" key="1">
    <citation type="submission" date="2015-09" db="EMBL/GenBank/DDBJ databases">
        <authorList>
            <consortium name="Pathogen Informatics"/>
        </authorList>
    </citation>
    <scope>NUCLEOTIDE SEQUENCE [LARGE SCALE GENOMIC DNA]</scope>
    <source>
        <strain evidence="3 4">2789STDY5834861</strain>
    </source>
</reference>
<sequence length="822" mass="89225">MRKIKRWKQGIAVAGVIALTGSLLAGCGGADGKNSGSKGETGSSNQAGNADTADLVNVNTDNSDGKKTKDESAKAMGRFLENDLTVPENSQFLRDVKVLDSGALRMVYYSTADNCYYAADSADNGETWTNGKSLEELLGLKENLGEYISVVSAAADGSIFVGADLSPDRDNENAQTTADSGEEDSAYDNLKMEFFYLSPDGNVQKVDTGDTIQSSYTFQACFTENGTVLIVDPGNGVAEINPSDGSLVRRYEEEIRVDFIGTAGKMLFTIQDQTLHGYDLDTGKPLDNVSALTEQIQSDEQDVNWTTTSSFPLMFLKGDEDNSLFYIDHTGVYRYVLGGSTVEQIIDGSLNSLSSPDTGTVAWGQDSDGNFYVGCNAGEDIKIYSYVYSKDTPTTPDTELTVYSLKDNDFIKQAAVLFQKKYPDVYVNIETGMSGDDSVTDTDALKVLNTEIMAGTGPDVLLLDGISEDTYIEKGMLEDLSGVLKDTDILSNIKDAYTKEDGSIYTMPVKFGIPMIEGNKDIIAGITDLTTEADAAESQKDSYGKLQFFSDFSIAPSYLIQGTIDNSIPAWMNEDGTLNENAVKEYLEQVNRIWQTQKNAIEETKKAYQMGDDWADSDHSGYMDISGSVTSLLAKVDTVAAGGLLSPEGLVSLDSARKVDPDLDYKLLNGQSENCFYPRSAVGVSAKASEKEAAEKFVKFLFEEESQRASNTEGLAVNSKVYEDMAYWKMGKSSGDTIGSIGASYDTGDGNIKQIEMDEIIPEDEAIQNIMDLGKTLTVPAKSNQIIRNAVTESGEKYLNGETGLDDAVKEIMQEVNLYLSE</sequence>
<feature type="signal peptide" evidence="2">
    <location>
        <begin position="1"/>
        <end position="25"/>
    </location>
</feature>
<accession>A0A173X8F5</accession>
<dbReference type="AlphaFoldDB" id="A0A173X8F5"/>